<dbReference type="Gene3D" id="2.40.50.140">
    <property type="entry name" value="Nucleic acid-binding proteins"/>
    <property type="match status" value="1"/>
</dbReference>
<gene>
    <name evidence="4" type="ORF">SY85_10755</name>
</gene>
<dbReference type="InterPro" id="IPR011129">
    <property type="entry name" value="CSD"/>
</dbReference>
<evidence type="ECO:0000256" key="2">
    <source>
        <dbReference type="SAM" id="MobiDB-lite"/>
    </source>
</evidence>
<dbReference type="CDD" id="cd04458">
    <property type="entry name" value="CSP_CDS"/>
    <property type="match status" value="1"/>
</dbReference>
<comment type="subcellular location">
    <subcellularLocation>
        <location evidence="1">Cytoplasm</location>
    </subcellularLocation>
</comment>
<dbReference type="STRING" id="1492898.SY85_10755"/>
<feature type="region of interest" description="Disordered" evidence="2">
    <location>
        <begin position="1"/>
        <end position="42"/>
    </location>
</feature>
<proteinExistence type="predicted"/>
<keyword evidence="5" id="KW-1185">Reference proteome</keyword>
<dbReference type="Proteomes" id="UP000077177">
    <property type="component" value="Chromosome"/>
</dbReference>
<dbReference type="SUPFAM" id="SSF50249">
    <property type="entry name" value="Nucleic acid-binding proteins"/>
    <property type="match status" value="1"/>
</dbReference>
<reference evidence="4 5" key="2">
    <citation type="journal article" date="2016" name="Int. J. Syst. Evol. Microbiol.">
        <title>Flavisolibacter tropicus sp. nov., isolated from tropical soil.</title>
        <authorList>
            <person name="Lee J.J."/>
            <person name="Kang M.S."/>
            <person name="Kim G.S."/>
            <person name="Lee C.S."/>
            <person name="Lim S."/>
            <person name="Lee J."/>
            <person name="Roh S.H."/>
            <person name="Kang H."/>
            <person name="Ha J.M."/>
            <person name="Bae S."/>
            <person name="Jung H.Y."/>
            <person name="Kim M.K."/>
        </authorList>
    </citation>
    <scope>NUCLEOTIDE SEQUENCE [LARGE SCALE GENOMIC DNA]</scope>
    <source>
        <strain evidence="4 5">LCS9</strain>
    </source>
</reference>
<dbReference type="InterPro" id="IPR012340">
    <property type="entry name" value="NA-bd_OB-fold"/>
</dbReference>
<evidence type="ECO:0000259" key="3">
    <source>
        <dbReference type="PROSITE" id="PS51857"/>
    </source>
</evidence>
<evidence type="ECO:0000256" key="1">
    <source>
        <dbReference type="RuleBase" id="RU000408"/>
    </source>
</evidence>
<sequence>MAKSKETFNKKEKEKKRLKQRQEKKEKMEERKANAGKTKSLDDMMAYIDENGNITSTPPDPKMRKVYNLEDIQIGVPKYEPQEEDLLRQGVLSFFNTGKGFGFINDAQTGERIFVHMSQMLEPLNENDKVTYEVEKGDRGWNAVNVKKLPKK</sequence>
<evidence type="ECO:0000313" key="5">
    <source>
        <dbReference type="Proteomes" id="UP000077177"/>
    </source>
</evidence>
<dbReference type="InterPro" id="IPR002059">
    <property type="entry name" value="CSP_DNA-bd"/>
</dbReference>
<dbReference type="PATRIC" id="fig|1492898.3.peg.2319"/>
<dbReference type="SMART" id="SM00357">
    <property type="entry name" value="CSP"/>
    <property type="match status" value="1"/>
</dbReference>
<dbReference type="PRINTS" id="PR00050">
    <property type="entry name" value="COLDSHOCK"/>
</dbReference>
<dbReference type="OrthoDB" id="1493235at2"/>
<dbReference type="GO" id="GO:0005829">
    <property type="term" value="C:cytosol"/>
    <property type="evidence" value="ECO:0007669"/>
    <property type="project" value="UniProtKB-ARBA"/>
</dbReference>
<keyword evidence="4" id="KW-0238">DNA-binding</keyword>
<dbReference type="AlphaFoldDB" id="A0A172TUW5"/>
<dbReference type="KEGG" id="fla:SY85_10755"/>
<dbReference type="Pfam" id="PF00313">
    <property type="entry name" value="CSD"/>
    <property type="match status" value="1"/>
</dbReference>
<dbReference type="PROSITE" id="PS51857">
    <property type="entry name" value="CSD_2"/>
    <property type="match status" value="1"/>
</dbReference>
<feature type="compositionally biased region" description="Basic and acidic residues" evidence="2">
    <location>
        <begin position="1"/>
        <end position="12"/>
    </location>
</feature>
<dbReference type="EMBL" id="CP011390">
    <property type="protein sequence ID" value="ANE50911.1"/>
    <property type="molecule type" value="Genomic_DNA"/>
</dbReference>
<dbReference type="RefSeq" id="WP_066404363.1">
    <property type="nucleotide sequence ID" value="NZ_CP011390.1"/>
</dbReference>
<evidence type="ECO:0000313" key="4">
    <source>
        <dbReference type="EMBL" id="ANE50911.1"/>
    </source>
</evidence>
<accession>A0A172TUW5</accession>
<reference evidence="5" key="1">
    <citation type="submission" date="2015-01" db="EMBL/GenBank/DDBJ databases">
        <title>Flavisolibacter sp./LCS9/ whole genome sequencing.</title>
        <authorList>
            <person name="Kim M.K."/>
            <person name="Srinivasan S."/>
            <person name="Lee J.-J."/>
        </authorList>
    </citation>
    <scope>NUCLEOTIDE SEQUENCE [LARGE SCALE GENOMIC DNA]</scope>
    <source>
        <strain evidence="5">LCS9</strain>
    </source>
</reference>
<feature type="domain" description="CSD" evidence="3">
    <location>
        <begin position="87"/>
        <end position="148"/>
    </location>
</feature>
<protein>
    <submittedName>
        <fullName evidence="4">DNA-binding protein</fullName>
    </submittedName>
</protein>
<dbReference type="GO" id="GO:0003677">
    <property type="term" value="F:DNA binding"/>
    <property type="evidence" value="ECO:0007669"/>
    <property type="project" value="UniProtKB-KW"/>
</dbReference>
<dbReference type="PROSITE" id="PS00352">
    <property type="entry name" value="CSD_1"/>
    <property type="match status" value="1"/>
</dbReference>
<name>A0A172TUW5_9BACT</name>
<organism evidence="4 5">
    <name type="scientific">Flavisolibacter tropicus</name>
    <dbReference type="NCBI Taxonomy" id="1492898"/>
    <lineage>
        <taxon>Bacteria</taxon>
        <taxon>Pseudomonadati</taxon>
        <taxon>Bacteroidota</taxon>
        <taxon>Chitinophagia</taxon>
        <taxon>Chitinophagales</taxon>
        <taxon>Chitinophagaceae</taxon>
        <taxon>Flavisolibacter</taxon>
    </lineage>
</organism>
<dbReference type="InterPro" id="IPR019844">
    <property type="entry name" value="CSD_CS"/>
</dbReference>
<feature type="compositionally biased region" description="Basic and acidic residues" evidence="2">
    <location>
        <begin position="20"/>
        <end position="33"/>
    </location>
</feature>